<dbReference type="GO" id="GO:0003677">
    <property type="term" value="F:DNA binding"/>
    <property type="evidence" value="ECO:0007669"/>
    <property type="project" value="UniProtKB-UniRule"/>
</dbReference>
<protein>
    <recommendedName>
        <fullName evidence="6">Probable transcriptional regulatory protein C7K55_04835</fullName>
    </recommendedName>
</protein>
<dbReference type="NCBIfam" id="NF009044">
    <property type="entry name" value="PRK12378.1"/>
    <property type="match status" value="1"/>
</dbReference>
<dbReference type="NCBIfam" id="NF001030">
    <property type="entry name" value="PRK00110.1"/>
    <property type="match status" value="1"/>
</dbReference>
<dbReference type="InterPro" id="IPR049083">
    <property type="entry name" value="TACO1_YebC_N"/>
</dbReference>
<dbReference type="GO" id="GO:0005829">
    <property type="term" value="C:cytosol"/>
    <property type="evidence" value="ECO:0007669"/>
    <property type="project" value="TreeGrafter"/>
</dbReference>
<dbReference type="OrthoDB" id="9781053at2"/>
<proteinExistence type="inferred from homology"/>
<dbReference type="PANTHER" id="PTHR12532:SF6">
    <property type="entry name" value="TRANSCRIPTIONAL REGULATORY PROTEIN YEBC-RELATED"/>
    <property type="match status" value="1"/>
</dbReference>
<dbReference type="EMBL" id="PXXO01000004">
    <property type="protein sequence ID" value="PSJ06260.1"/>
    <property type="molecule type" value="Genomic_DNA"/>
</dbReference>
<dbReference type="Pfam" id="PF01709">
    <property type="entry name" value="Transcrip_reg"/>
    <property type="match status" value="1"/>
</dbReference>
<dbReference type="Gene3D" id="3.30.70.980">
    <property type="match status" value="2"/>
</dbReference>
<dbReference type="InterPro" id="IPR002876">
    <property type="entry name" value="Transcrip_reg_TACO1-like"/>
</dbReference>
<evidence type="ECO:0000256" key="4">
    <source>
        <dbReference type="ARBA" id="ARBA00023125"/>
    </source>
</evidence>
<reference evidence="9 10" key="1">
    <citation type="journal article" date="2018" name="Environ. Microbiol.">
        <title>Ecological and genomic features of two widespread freshwater picocyanobacteria.</title>
        <authorList>
            <person name="Cabello-Yeves P.J."/>
            <person name="Picazo A."/>
            <person name="Camacho A."/>
            <person name="Callieri C."/>
            <person name="Rosselli R."/>
            <person name="Roda-Garcia J.J."/>
            <person name="Coutinho F.H."/>
            <person name="Rodriguez-Valera F."/>
        </authorList>
    </citation>
    <scope>NUCLEOTIDE SEQUENCE [LARGE SCALE GENOMIC DNA]</scope>
    <source>
        <strain evidence="9 10">Tous</strain>
    </source>
</reference>
<evidence type="ECO:0000256" key="6">
    <source>
        <dbReference type="HAMAP-Rule" id="MF_00693"/>
    </source>
</evidence>
<keyword evidence="3 6" id="KW-0805">Transcription regulation</keyword>
<evidence type="ECO:0000313" key="9">
    <source>
        <dbReference type="EMBL" id="PSJ06260.1"/>
    </source>
</evidence>
<comment type="similarity">
    <text evidence="1 6">Belongs to the TACO1 family.</text>
</comment>
<evidence type="ECO:0000256" key="3">
    <source>
        <dbReference type="ARBA" id="ARBA00023015"/>
    </source>
</evidence>
<gene>
    <name evidence="9" type="ORF">C7K55_04835</name>
</gene>
<dbReference type="PANTHER" id="PTHR12532">
    <property type="entry name" value="TRANSLATIONAL ACTIVATOR OF CYTOCHROME C OXIDASE 1"/>
    <property type="match status" value="1"/>
</dbReference>
<feature type="domain" description="TACO1/YebC-like second and third" evidence="7">
    <location>
        <begin position="83"/>
        <end position="249"/>
    </location>
</feature>
<dbReference type="HAMAP" id="MF_00693">
    <property type="entry name" value="Transcrip_reg_TACO1"/>
    <property type="match status" value="1"/>
</dbReference>
<evidence type="ECO:0000313" key="10">
    <source>
        <dbReference type="Proteomes" id="UP000243002"/>
    </source>
</evidence>
<evidence type="ECO:0000256" key="1">
    <source>
        <dbReference type="ARBA" id="ARBA00008724"/>
    </source>
</evidence>
<dbReference type="InterPro" id="IPR026564">
    <property type="entry name" value="Transcrip_reg_TACO1-like_dom3"/>
</dbReference>
<organism evidence="9 10">
    <name type="scientific">Cyanobium usitatum str. Tous</name>
    <dbReference type="NCBI Taxonomy" id="2116684"/>
    <lineage>
        <taxon>Bacteria</taxon>
        <taxon>Bacillati</taxon>
        <taxon>Cyanobacteriota</taxon>
        <taxon>Cyanophyceae</taxon>
        <taxon>Synechococcales</taxon>
        <taxon>Prochlorococcaceae</taxon>
        <taxon>Cyanobium</taxon>
    </lineage>
</organism>
<dbReference type="InterPro" id="IPR017856">
    <property type="entry name" value="Integrase-like_N"/>
</dbReference>
<sequence length="261" mass="27554">MAGHSKWAQIKRSKAVVDSKRGAVFTRLGREIMVAARSGADPAGNFQLRTAIEKAKAAGVPNANIERAIAKGSGQGGGAGETFEAVRYEGYGPGGVAVLVEAFTDNRNRTAAEVRLAFGKHGGNLGETGCVGYLFEQRSVVQLAAGDGQAIDEETLLEGLLALEEQGGPAALGYTPLEEGGLEVFGTFGDLEALQDGLRHQEWTVVGWEHRWIPQTACPLSDAETLRACLRMLDALEDLEDGRSVTSNLEADEGLLAAVMG</sequence>
<dbReference type="InterPro" id="IPR048300">
    <property type="entry name" value="TACO1_YebC-like_2nd/3rd_dom"/>
</dbReference>
<evidence type="ECO:0000259" key="7">
    <source>
        <dbReference type="Pfam" id="PF01709"/>
    </source>
</evidence>
<keyword evidence="5 6" id="KW-0804">Transcription</keyword>
<dbReference type="NCBIfam" id="TIGR01033">
    <property type="entry name" value="YebC/PmpR family DNA-binding transcriptional regulator"/>
    <property type="match status" value="1"/>
</dbReference>
<keyword evidence="10" id="KW-1185">Reference proteome</keyword>
<dbReference type="AlphaFoldDB" id="A0A2P7MYE2"/>
<keyword evidence="2 6" id="KW-0963">Cytoplasm</keyword>
<dbReference type="GO" id="GO:0006355">
    <property type="term" value="P:regulation of DNA-templated transcription"/>
    <property type="evidence" value="ECO:0007669"/>
    <property type="project" value="UniProtKB-UniRule"/>
</dbReference>
<name>A0A2P7MYE2_9CYAN</name>
<comment type="subcellular location">
    <subcellularLocation>
        <location evidence="6">Cytoplasm</location>
    </subcellularLocation>
</comment>
<evidence type="ECO:0000256" key="2">
    <source>
        <dbReference type="ARBA" id="ARBA00022490"/>
    </source>
</evidence>
<feature type="domain" description="TACO1/YebC-like N-terminal" evidence="8">
    <location>
        <begin position="5"/>
        <end position="75"/>
    </location>
</feature>
<dbReference type="InterPro" id="IPR029072">
    <property type="entry name" value="YebC-like"/>
</dbReference>
<accession>A0A2P7MYE2</accession>
<dbReference type="Proteomes" id="UP000243002">
    <property type="component" value="Unassembled WGS sequence"/>
</dbReference>
<evidence type="ECO:0000259" key="8">
    <source>
        <dbReference type="Pfam" id="PF20772"/>
    </source>
</evidence>
<dbReference type="Gene3D" id="1.10.10.200">
    <property type="match status" value="1"/>
</dbReference>
<dbReference type="FunFam" id="1.10.10.200:FF:000002">
    <property type="entry name" value="Probable transcriptional regulatory protein CLM62_37755"/>
    <property type="match status" value="1"/>
</dbReference>
<keyword evidence="4 6" id="KW-0238">DNA-binding</keyword>
<dbReference type="RefSeq" id="WP_106502295.1">
    <property type="nucleotide sequence ID" value="NZ_PXXO01000004.1"/>
</dbReference>
<comment type="caution">
    <text evidence="9">The sequence shown here is derived from an EMBL/GenBank/DDBJ whole genome shotgun (WGS) entry which is preliminary data.</text>
</comment>
<dbReference type="SUPFAM" id="SSF75625">
    <property type="entry name" value="YebC-like"/>
    <property type="match status" value="1"/>
</dbReference>
<evidence type="ECO:0000256" key="5">
    <source>
        <dbReference type="ARBA" id="ARBA00023163"/>
    </source>
</evidence>
<dbReference type="Pfam" id="PF20772">
    <property type="entry name" value="TACO1_YebC_N"/>
    <property type="match status" value="1"/>
</dbReference>